<keyword evidence="4" id="KW-1185">Reference proteome</keyword>
<name>A0A0V0QJF5_PSEPJ</name>
<evidence type="ECO:0000256" key="2">
    <source>
        <dbReference type="SAM" id="MobiDB-lite"/>
    </source>
</evidence>
<accession>A0A0V0QJF5</accession>
<feature type="region of interest" description="Disordered" evidence="2">
    <location>
        <begin position="1"/>
        <end position="21"/>
    </location>
</feature>
<dbReference type="OMA" id="EIMEVQI"/>
<sequence length="312" mass="37403">MAEVQISRNSRFDYGSHRNSGSRKQTFVFQVQNLQGLQVNSQGKKQNVANNNQSVVQNKYYLRLDSPRTNDAMLTLGLNYDNFQQKTQEDFAEQNLDPEIQQMRYEHYLTTLANDVSAVLSKRKQLIESEMRRKGIKNQDEIMEVQINFFNNSIKYINFNIQKQFILIRTKKCLEKIRKLEFNSIYYMAIKGGDQNKLYYFKTNQRISDILLQLNHKNIYAGADYLDLDSLDEEDKLQEQIQQELQKYNIKKRQKQLLAKQDYDLEIQRYQELLRIKEKEDKNEENRIRKEIEEFKLKEQKRQEAQDKGCFE</sequence>
<organism evidence="3 4">
    <name type="scientific">Pseudocohnilembus persalinus</name>
    <name type="common">Ciliate</name>
    <dbReference type="NCBI Taxonomy" id="266149"/>
    <lineage>
        <taxon>Eukaryota</taxon>
        <taxon>Sar</taxon>
        <taxon>Alveolata</taxon>
        <taxon>Ciliophora</taxon>
        <taxon>Intramacronucleata</taxon>
        <taxon>Oligohymenophorea</taxon>
        <taxon>Scuticociliatia</taxon>
        <taxon>Philasterida</taxon>
        <taxon>Pseudocohnilembidae</taxon>
        <taxon>Pseudocohnilembus</taxon>
    </lineage>
</organism>
<keyword evidence="1" id="KW-0175">Coiled coil</keyword>
<evidence type="ECO:0000313" key="3">
    <source>
        <dbReference type="EMBL" id="KRX02467.1"/>
    </source>
</evidence>
<reference evidence="3 4" key="1">
    <citation type="journal article" date="2015" name="Sci. Rep.">
        <title>Genome of the facultative scuticociliatosis pathogen Pseudocohnilembus persalinus provides insight into its virulence through horizontal gene transfer.</title>
        <authorList>
            <person name="Xiong J."/>
            <person name="Wang G."/>
            <person name="Cheng J."/>
            <person name="Tian M."/>
            <person name="Pan X."/>
            <person name="Warren A."/>
            <person name="Jiang C."/>
            <person name="Yuan D."/>
            <person name="Miao W."/>
        </authorList>
    </citation>
    <scope>NUCLEOTIDE SEQUENCE [LARGE SCALE GENOMIC DNA]</scope>
    <source>
        <strain evidence="3">36N120E</strain>
    </source>
</reference>
<evidence type="ECO:0000313" key="4">
    <source>
        <dbReference type="Proteomes" id="UP000054937"/>
    </source>
</evidence>
<dbReference type="InParanoid" id="A0A0V0QJF5"/>
<proteinExistence type="predicted"/>
<dbReference type="EMBL" id="LDAU01000155">
    <property type="protein sequence ID" value="KRX02467.1"/>
    <property type="molecule type" value="Genomic_DNA"/>
</dbReference>
<dbReference type="Proteomes" id="UP000054937">
    <property type="component" value="Unassembled WGS sequence"/>
</dbReference>
<protein>
    <submittedName>
        <fullName evidence="3">Uncharacterized protein</fullName>
    </submittedName>
</protein>
<comment type="caution">
    <text evidence="3">The sequence shown here is derived from an EMBL/GenBank/DDBJ whole genome shotgun (WGS) entry which is preliminary data.</text>
</comment>
<dbReference type="AlphaFoldDB" id="A0A0V0QJF5"/>
<evidence type="ECO:0000256" key="1">
    <source>
        <dbReference type="SAM" id="Coils"/>
    </source>
</evidence>
<gene>
    <name evidence="3" type="ORF">PPERSA_10084</name>
</gene>
<feature type="coiled-coil region" evidence="1">
    <location>
        <begin position="231"/>
        <end position="308"/>
    </location>
</feature>